<organism evidence="2 3">
    <name type="scientific">Parascaris univalens</name>
    <name type="common">Nematode worm</name>
    <dbReference type="NCBI Taxonomy" id="6257"/>
    <lineage>
        <taxon>Eukaryota</taxon>
        <taxon>Metazoa</taxon>
        <taxon>Ecdysozoa</taxon>
        <taxon>Nematoda</taxon>
        <taxon>Chromadorea</taxon>
        <taxon>Rhabditida</taxon>
        <taxon>Spirurina</taxon>
        <taxon>Ascaridomorpha</taxon>
        <taxon>Ascaridoidea</taxon>
        <taxon>Ascarididae</taxon>
        <taxon>Parascaris</taxon>
    </lineage>
</organism>
<evidence type="ECO:0000313" key="3">
    <source>
        <dbReference type="WBParaSite" id="PgR104_g004_t01"/>
    </source>
</evidence>
<feature type="signal peptide" evidence="1">
    <location>
        <begin position="1"/>
        <end position="15"/>
    </location>
</feature>
<keyword evidence="1" id="KW-0732">Signal</keyword>
<dbReference type="WBParaSite" id="PgR104_g004_t01">
    <property type="protein sequence ID" value="PgR104_g004_t01"/>
    <property type="gene ID" value="PgR104_g004"/>
</dbReference>
<evidence type="ECO:0000256" key="1">
    <source>
        <dbReference type="SAM" id="SignalP"/>
    </source>
</evidence>
<reference evidence="3" key="1">
    <citation type="submission" date="2022-11" db="UniProtKB">
        <authorList>
            <consortium name="WormBaseParasite"/>
        </authorList>
    </citation>
    <scope>IDENTIFICATION</scope>
</reference>
<dbReference type="AlphaFoldDB" id="A0A915C958"/>
<sequence length="105" mass="12857">MWSIVFVSLVYLIYSLRIAISDKQYAIEYYDSNMKLDRKLLNKTQCEIYTKECIEYRMCYPKCSLQKKNIRNERYNPCRIFVEPCFAIPLSEYYRIKHFTDDDDF</sequence>
<evidence type="ECO:0000313" key="2">
    <source>
        <dbReference type="Proteomes" id="UP000887569"/>
    </source>
</evidence>
<accession>A0A915C958</accession>
<name>A0A915C958_PARUN</name>
<dbReference type="Proteomes" id="UP000887569">
    <property type="component" value="Unplaced"/>
</dbReference>
<protein>
    <submittedName>
        <fullName evidence="3">Uncharacterized protein</fullName>
    </submittedName>
</protein>
<proteinExistence type="predicted"/>
<feature type="chain" id="PRO_5036849208" evidence="1">
    <location>
        <begin position="16"/>
        <end position="105"/>
    </location>
</feature>
<keyword evidence="2" id="KW-1185">Reference proteome</keyword>